<protein>
    <submittedName>
        <fullName evidence="2">Uncharacterized protein</fullName>
    </submittedName>
</protein>
<evidence type="ECO:0000256" key="1">
    <source>
        <dbReference type="SAM" id="Phobius"/>
    </source>
</evidence>
<evidence type="ECO:0000313" key="2">
    <source>
        <dbReference type="EMBL" id="MBB5138827.1"/>
    </source>
</evidence>
<reference evidence="2 3" key="1">
    <citation type="submission" date="2020-08" db="EMBL/GenBank/DDBJ databases">
        <title>Genomic Encyclopedia of Type Strains, Phase IV (KMG-IV): sequencing the most valuable type-strain genomes for metagenomic binning, comparative biology and taxonomic classification.</title>
        <authorList>
            <person name="Goeker M."/>
        </authorList>
    </citation>
    <scope>NUCLEOTIDE SEQUENCE [LARGE SCALE GENOMIC DNA]</scope>
    <source>
        <strain evidence="2 3">DSM 45615</strain>
    </source>
</reference>
<proteinExistence type="predicted"/>
<evidence type="ECO:0000313" key="3">
    <source>
        <dbReference type="Proteomes" id="UP000578449"/>
    </source>
</evidence>
<sequence>MTSPSGGGSRRKRPVLIPVIAVLLASGLGITALLGGLDQVPDPPPEQLGEGAILDQGQFRTQFVAARYVFTPAANEFAEDQRHLELEFKVTNLGDRTTYVGSPQQPGKETTSSVLFAGSILRTTPPIRTEAGGVGAVLTGDELRSTQLHPGVATPVVVRYELDEATEVPDRIVLDMGTFELMGRFPSKVEDWSLATKRVNGKDVAEVAARVTLPVQQGERS</sequence>
<keyword evidence="1" id="KW-0472">Membrane</keyword>
<dbReference type="EMBL" id="JACHGN010000025">
    <property type="protein sequence ID" value="MBB5138827.1"/>
    <property type="molecule type" value="Genomic_DNA"/>
</dbReference>
<keyword evidence="1" id="KW-0812">Transmembrane</keyword>
<dbReference type="Proteomes" id="UP000578449">
    <property type="component" value="Unassembled WGS sequence"/>
</dbReference>
<keyword evidence="3" id="KW-1185">Reference proteome</keyword>
<dbReference type="RefSeq" id="WP_185055680.1">
    <property type="nucleotide sequence ID" value="NZ_BAABIX010000069.1"/>
</dbReference>
<feature type="transmembrane region" description="Helical" evidence="1">
    <location>
        <begin position="15"/>
        <end position="37"/>
    </location>
</feature>
<name>A0A840PP31_9ACTN</name>
<dbReference type="AlphaFoldDB" id="A0A840PP31"/>
<keyword evidence="1" id="KW-1133">Transmembrane helix</keyword>
<organism evidence="2 3">
    <name type="scientific">Thermocatellispora tengchongensis</name>
    <dbReference type="NCBI Taxonomy" id="1073253"/>
    <lineage>
        <taxon>Bacteria</taxon>
        <taxon>Bacillati</taxon>
        <taxon>Actinomycetota</taxon>
        <taxon>Actinomycetes</taxon>
        <taxon>Streptosporangiales</taxon>
        <taxon>Streptosporangiaceae</taxon>
        <taxon>Thermocatellispora</taxon>
    </lineage>
</organism>
<accession>A0A840PP31</accession>
<gene>
    <name evidence="2" type="ORF">HNP84_008585</name>
</gene>
<comment type="caution">
    <text evidence="2">The sequence shown here is derived from an EMBL/GenBank/DDBJ whole genome shotgun (WGS) entry which is preliminary data.</text>
</comment>